<gene>
    <name evidence="1" type="ORF">AT728_39955</name>
</gene>
<dbReference type="OrthoDB" id="568465at2"/>
<comment type="caution">
    <text evidence="1">The sequence shown here is derived from an EMBL/GenBank/DDBJ whole genome shotgun (WGS) entry which is preliminary data.</text>
</comment>
<reference evidence="1 2" key="1">
    <citation type="submission" date="2015-12" db="EMBL/GenBank/DDBJ databases">
        <title>Draft genome sequence of Streptomyces silvensis ATCC 53525, a producer of novel hormone antagonists.</title>
        <authorList>
            <person name="Johnston C.W."/>
            <person name="Li Y."/>
            <person name="Magarvey N.A."/>
        </authorList>
    </citation>
    <scope>NUCLEOTIDE SEQUENCE [LARGE SCALE GENOMIC DNA]</scope>
    <source>
        <strain evidence="1 2">ATCC 53525</strain>
    </source>
</reference>
<keyword evidence="2" id="KW-1185">Reference proteome</keyword>
<dbReference type="Proteomes" id="UP000054804">
    <property type="component" value="Unassembled WGS sequence"/>
</dbReference>
<evidence type="ECO:0000313" key="1">
    <source>
        <dbReference type="EMBL" id="KUF12883.1"/>
    </source>
</evidence>
<name>A0A0W7WQK8_9ACTN</name>
<protein>
    <recommendedName>
        <fullName evidence="3">ATP-binding protein</fullName>
    </recommendedName>
</protein>
<dbReference type="AlphaFoldDB" id="A0A0W7WQK8"/>
<sequence length="103" mass="10614">MRSAVAAAGAMVVLGEPGAGKTSMLEDPTGGPPRVVDAWGAEVDACLWITGADLTEFSHQDELGRYLDALPSAGEASGKVDVLIVVVDQADEGPILTALPRRL</sequence>
<organism evidence="1 2">
    <name type="scientific">Streptomyces silvensis</name>
    <dbReference type="NCBI Taxonomy" id="1765722"/>
    <lineage>
        <taxon>Bacteria</taxon>
        <taxon>Bacillati</taxon>
        <taxon>Actinomycetota</taxon>
        <taxon>Actinomycetes</taxon>
        <taxon>Kitasatosporales</taxon>
        <taxon>Streptomycetaceae</taxon>
        <taxon>Streptomyces</taxon>
    </lineage>
</organism>
<dbReference type="EMBL" id="LOCL01000085">
    <property type="protein sequence ID" value="KUF12883.1"/>
    <property type="molecule type" value="Genomic_DNA"/>
</dbReference>
<accession>A0A0W7WQK8</accession>
<evidence type="ECO:0000313" key="2">
    <source>
        <dbReference type="Proteomes" id="UP000054804"/>
    </source>
</evidence>
<proteinExistence type="predicted"/>
<evidence type="ECO:0008006" key="3">
    <source>
        <dbReference type="Google" id="ProtNLM"/>
    </source>
</evidence>
<dbReference type="RefSeq" id="WP_058852859.1">
    <property type="nucleotide sequence ID" value="NZ_LOCL01000085.1"/>
</dbReference>